<dbReference type="PROSITE" id="PS00518">
    <property type="entry name" value="ZF_RING_1"/>
    <property type="match status" value="1"/>
</dbReference>
<evidence type="ECO:0000313" key="8">
    <source>
        <dbReference type="Proteomes" id="UP001527925"/>
    </source>
</evidence>
<evidence type="ECO:0000256" key="2">
    <source>
        <dbReference type="ARBA" id="ARBA00022771"/>
    </source>
</evidence>
<feature type="region of interest" description="Disordered" evidence="5">
    <location>
        <begin position="1"/>
        <end position="62"/>
    </location>
</feature>
<gene>
    <name evidence="7" type="ORF">HK105_204961</name>
</gene>
<evidence type="ECO:0000259" key="6">
    <source>
        <dbReference type="PROSITE" id="PS50089"/>
    </source>
</evidence>
<dbReference type="InterPro" id="IPR001841">
    <property type="entry name" value="Znf_RING"/>
</dbReference>
<keyword evidence="2 4" id="KW-0863">Zinc-finger</keyword>
<reference evidence="7 8" key="1">
    <citation type="submission" date="2023-09" db="EMBL/GenBank/DDBJ databases">
        <title>Pangenome analysis of Batrachochytrium dendrobatidis and related Chytrids.</title>
        <authorList>
            <person name="Yacoub M.N."/>
            <person name="Stajich J.E."/>
            <person name="James T.Y."/>
        </authorList>
    </citation>
    <scope>NUCLEOTIDE SEQUENCE [LARGE SCALE GENOMIC DNA]</scope>
    <source>
        <strain evidence="7 8">JEL0888</strain>
    </source>
</reference>
<keyword evidence="3" id="KW-0862">Zinc</keyword>
<feature type="region of interest" description="Disordered" evidence="5">
    <location>
        <begin position="131"/>
        <end position="152"/>
    </location>
</feature>
<sequence>MAGGDKDDDAPSGDAPAPVAAPTVAFKRKGNAARRNLRTKTADGDDDGGAASADSGTSATASQLLKKRTERLMGASLLAAGTGGGAAARSWKDGSRDAASSAPLDVQVSFKASGTAASIVQDMSTRTLDVDAPTDSEQQRLQMQQQRGGPSLGVGVGAGEGAVLAGDDAERVELYQGVSGYKEYVNKRAEHTTQSNAGGIRVGPLKATANVRISSRFDYQPDICKDYKETGYCLSEDSQLLTSAGFLFLDEYLAVRDKVLVGSYSAENDAIVYERPSAPATVIPARAQKLVEFAKPSSNVSLLVTPEHTMYLAAGKRAVEGERICWSDEQSGDAAKEIRCPVFASMTATDALACARAESLAVFKFAACASSGVQLNGSNPSPSAFSSQLQLESEAQVLAFLKLFGYWLGDSRHECVSQESHAARSIVLSPFRPLDISLLRETLKMLGLVEGVDWSFTSDADKQLRIQIYAKRYVAFFVAECGDQCDKVTEAGDDRAIGGSRLSHKAPDRDSTISQNSIKVCNDSAAADSATKPLASERHKRMPIWARGLNKDRSRAVLSGLHLAGGKEERHGYAIRTLSPRLRDEIMRLALHAGYSSHFDAEQPAPGSDAVTPMWVIRYTDNKLDPRVSQPLLEASRDVREVDYFGRTWCVTVPSSRIFVRRAVVASDGIIQSASRPVIVGNCGYGDSCKFMHDRGDYKAGWQIDIEWEKQQKEKQKKAELDAKRMQELGDSDFDGDEDTDATAIRKRKREREAEEDSSLPFACLICRGPFVRPVVTRCGHYFCEACALKHYAKTPKCFACNAATGGVFNVAKDLLAKLEVRKKRMAEREAAVRAAQAHVEAEVVADAREGEGDAAADQHAGSDGGGEE</sequence>
<dbReference type="InterPro" id="IPR006141">
    <property type="entry name" value="Intein_N"/>
</dbReference>
<dbReference type="PANTHER" id="PTHR12930:SF0">
    <property type="entry name" value="RING FINGER PROTEIN 113B"/>
    <property type="match status" value="1"/>
</dbReference>
<keyword evidence="8" id="KW-1185">Reference proteome</keyword>
<comment type="caution">
    <text evidence="7">The sequence shown here is derived from an EMBL/GenBank/DDBJ whole genome shotgun (WGS) entry which is preliminary data.</text>
</comment>
<dbReference type="Proteomes" id="UP001527925">
    <property type="component" value="Unassembled WGS sequence"/>
</dbReference>
<dbReference type="PROSITE" id="PS50817">
    <property type="entry name" value="INTEIN_N_TER"/>
    <property type="match status" value="1"/>
</dbReference>
<dbReference type="PANTHER" id="PTHR12930">
    <property type="entry name" value="ZINC FINGER PROTEIN 183"/>
    <property type="match status" value="1"/>
</dbReference>
<accession>A0ABR4N7W2</accession>
<evidence type="ECO:0000256" key="4">
    <source>
        <dbReference type="PROSITE-ProRule" id="PRU00175"/>
    </source>
</evidence>
<dbReference type="SMART" id="SM00184">
    <property type="entry name" value="RING"/>
    <property type="match status" value="1"/>
</dbReference>
<dbReference type="PROSITE" id="PS50089">
    <property type="entry name" value="ZF_RING_2"/>
    <property type="match status" value="1"/>
</dbReference>
<dbReference type="InterPro" id="IPR039971">
    <property type="entry name" value="CWC24-like"/>
</dbReference>
<evidence type="ECO:0000313" key="7">
    <source>
        <dbReference type="EMBL" id="KAL2915559.1"/>
    </source>
</evidence>
<dbReference type="InterPro" id="IPR018957">
    <property type="entry name" value="Znf_C3HC4_RING-type"/>
</dbReference>
<protein>
    <recommendedName>
        <fullName evidence="6">RING-type domain-containing protein</fullName>
    </recommendedName>
</protein>
<dbReference type="InterPro" id="IPR017907">
    <property type="entry name" value="Znf_RING_CS"/>
</dbReference>
<dbReference type="Pfam" id="PF00097">
    <property type="entry name" value="zf-C3HC4"/>
    <property type="match status" value="1"/>
</dbReference>
<feature type="compositionally biased region" description="Basic residues" evidence="5">
    <location>
        <begin position="26"/>
        <end position="38"/>
    </location>
</feature>
<feature type="compositionally biased region" description="Acidic residues" evidence="5">
    <location>
        <begin position="730"/>
        <end position="741"/>
    </location>
</feature>
<dbReference type="InterPro" id="IPR013083">
    <property type="entry name" value="Znf_RING/FYVE/PHD"/>
</dbReference>
<feature type="region of interest" description="Disordered" evidence="5">
    <location>
        <begin position="847"/>
        <end position="869"/>
    </location>
</feature>
<dbReference type="Gene3D" id="3.30.40.10">
    <property type="entry name" value="Zinc/RING finger domain, C3HC4 (zinc finger)"/>
    <property type="match status" value="1"/>
</dbReference>
<evidence type="ECO:0000256" key="1">
    <source>
        <dbReference type="ARBA" id="ARBA00022723"/>
    </source>
</evidence>
<evidence type="ECO:0000256" key="5">
    <source>
        <dbReference type="SAM" id="MobiDB-lite"/>
    </source>
</evidence>
<feature type="domain" description="RING-type" evidence="6">
    <location>
        <begin position="764"/>
        <end position="802"/>
    </location>
</feature>
<proteinExistence type="predicted"/>
<dbReference type="SUPFAM" id="SSF57850">
    <property type="entry name" value="RING/U-box"/>
    <property type="match status" value="1"/>
</dbReference>
<feature type="compositionally biased region" description="Low complexity" evidence="5">
    <location>
        <begin position="12"/>
        <end position="25"/>
    </location>
</feature>
<feature type="region of interest" description="Disordered" evidence="5">
    <location>
        <begin position="730"/>
        <end position="752"/>
    </location>
</feature>
<feature type="compositionally biased region" description="Acidic residues" evidence="5">
    <location>
        <begin position="1"/>
        <end position="11"/>
    </location>
</feature>
<name>A0ABR4N7W2_9FUNG</name>
<evidence type="ECO:0000256" key="3">
    <source>
        <dbReference type="ARBA" id="ARBA00022833"/>
    </source>
</evidence>
<dbReference type="CDD" id="cd16539">
    <property type="entry name" value="RING-HC_RNF113A_B"/>
    <property type="match status" value="1"/>
</dbReference>
<feature type="compositionally biased region" description="Low complexity" evidence="5">
    <location>
        <begin position="49"/>
        <end position="62"/>
    </location>
</feature>
<keyword evidence="1" id="KW-0479">Metal-binding</keyword>
<dbReference type="EMBL" id="JADGIZ020000023">
    <property type="protein sequence ID" value="KAL2915559.1"/>
    <property type="molecule type" value="Genomic_DNA"/>
</dbReference>
<organism evidence="7 8">
    <name type="scientific">Polyrhizophydium stewartii</name>
    <dbReference type="NCBI Taxonomy" id="2732419"/>
    <lineage>
        <taxon>Eukaryota</taxon>
        <taxon>Fungi</taxon>
        <taxon>Fungi incertae sedis</taxon>
        <taxon>Chytridiomycota</taxon>
        <taxon>Chytridiomycota incertae sedis</taxon>
        <taxon>Chytridiomycetes</taxon>
        <taxon>Rhizophydiales</taxon>
        <taxon>Rhizophydiales incertae sedis</taxon>
        <taxon>Polyrhizophydium</taxon>
    </lineage>
</organism>